<dbReference type="InterPro" id="IPR004398">
    <property type="entry name" value="RNA_MeTrfase_RsmD"/>
</dbReference>
<dbReference type="EMBL" id="CP046415">
    <property type="protein sequence ID" value="QGT78004.1"/>
    <property type="molecule type" value="Genomic_DNA"/>
</dbReference>
<organism evidence="4 5">
    <name type="scientific">Guyparkeria halophila</name>
    <dbReference type="NCBI Taxonomy" id="47960"/>
    <lineage>
        <taxon>Bacteria</taxon>
        <taxon>Pseudomonadati</taxon>
        <taxon>Pseudomonadota</taxon>
        <taxon>Gammaproteobacteria</taxon>
        <taxon>Chromatiales</taxon>
        <taxon>Thioalkalibacteraceae</taxon>
        <taxon>Guyparkeria</taxon>
    </lineage>
</organism>
<name>A0A6I6D314_9GAMM</name>
<comment type="catalytic activity">
    <reaction evidence="3">
        <text>guanosine(966) in 16S rRNA + S-adenosyl-L-methionine = N(2)-methylguanosine(966) in 16S rRNA + S-adenosyl-L-homocysteine + H(+)</text>
        <dbReference type="Rhea" id="RHEA:23548"/>
        <dbReference type="Rhea" id="RHEA-COMP:10211"/>
        <dbReference type="Rhea" id="RHEA-COMP:10212"/>
        <dbReference type="ChEBI" id="CHEBI:15378"/>
        <dbReference type="ChEBI" id="CHEBI:57856"/>
        <dbReference type="ChEBI" id="CHEBI:59789"/>
        <dbReference type="ChEBI" id="CHEBI:74269"/>
        <dbReference type="ChEBI" id="CHEBI:74481"/>
        <dbReference type="EC" id="2.1.1.171"/>
    </reaction>
</comment>
<dbReference type="SUPFAM" id="SSF53335">
    <property type="entry name" value="S-adenosyl-L-methionine-dependent methyltransferases"/>
    <property type="match status" value="1"/>
</dbReference>
<dbReference type="KEGG" id="ghl:GM160_03335"/>
<dbReference type="Proteomes" id="UP000427716">
    <property type="component" value="Chromosome"/>
</dbReference>
<comment type="function">
    <text evidence="3">Specifically methylates the guanine in position 966 of 16S rRNA in the assembled 30S particle.</text>
</comment>
<dbReference type="PIRSF" id="PIRSF004553">
    <property type="entry name" value="CHP00095"/>
    <property type="match status" value="1"/>
</dbReference>
<comment type="similarity">
    <text evidence="3">Belongs to the methyltransferase superfamily. RsmD family.</text>
</comment>
<evidence type="ECO:0000256" key="2">
    <source>
        <dbReference type="ARBA" id="ARBA00022679"/>
    </source>
</evidence>
<keyword evidence="3" id="KW-0698">rRNA processing</keyword>
<dbReference type="Pfam" id="PF03602">
    <property type="entry name" value="Cons_hypoth95"/>
    <property type="match status" value="1"/>
</dbReference>
<evidence type="ECO:0000256" key="1">
    <source>
        <dbReference type="ARBA" id="ARBA00022603"/>
    </source>
</evidence>
<protein>
    <recommendedName>
        <fullName evidence="3">Ribosomal RNA small subunit methyltransferase D</fullName>
        <ecNumber evidence="3">2.1.1.171</ecNumber>
    </recommendedName>
</protein>
<evidence type="ECO:0000256" key="3">
    <source>
        <dbReference type="PIRNR" id="PIRNR004553"/>
    </source>
</evidence>
<keyword evidence="1 3" id="KW-0489">Methyltransferase</keyword>
<keyword evidence="3" id="KW-0949">S-adenosyl-L-methionine</keyword>
<evidence type="ECO:0000313" key="4">
    <source>
        <dbReference type="EMBL" id="QGT78004.1"/>
    </source>
</evidence>
<accession>A0A6I6D314</accession>
<gene>
    <name evidence="4" type="primary">rsmD</name>
    <name evidence="4" type="ORF">GM160_03335</name>
</gene>
<dbReference type="PANTHER" id="PTHR43542">
    <property type="entry name" value="METHYLTRANSFERASE"/>
    <property type="match status" value="1"/>
</dbReference>
<dbReference type="InterPro" id="IPR029063">
    <property type="entry name" value="SAM-dependent_MTases_sf"/>
</dbReference>
<sequence length="201" mass="22679">MPSTPKGRSPARGEQVRIIGGDWRSRRLRFPPARDLRPTPDRVRETLFNWLGQNLAGWRVLDLFAGSGVLGIEALSRGAAWVGFVERSARVARSLEENLARLDAPAERFTIWAMNARHWWSSPPEGFEGQIDLVFLDPPFRQPELLQEALDALAEAPWLAEDARVFVEGGAPESLRLPERFVVSRETRAGDSRSLLLEREN</sequence>
<dbReference type="CDD" id="cd02440">
    <property type="entry name" value="AdoMet_MTases"/>
    <property type="match status" value="1"/>
</dbReference>
<keyword evidence="2 3" id="KW-0808">Transferase</keyword>
<dbReference type="GO" id="GO:0052913">
    <property type="term" value="F:16S rRNA (guanine(966)-N(2))-methyltransferase activity"/>
    <property type="evidence" value="ECO:0007669"/>
    <property type="project" value="UniProtKB-EC"/>
</dbReference>
<dbReference type="EC" id="2.1.1.171" evidence="3"/>
<dbReference type="AlphaFoldDB" id="A0A6I6D314"/>
<evidence type="ECO:0000313" key="5">
    <source>
        <dbReference type="Proteomes" id="UP000427716"/>
    </source>
</evidence>
<dbReference type="PANTHER" id="PTHR43542:SF1">
    <property type="entry name" value="METHYLTRANSFERASE"/>
    <property type="match status" value="1"/>
</dbReference>
<dbReference type="RefSeq" id="WP_156228087.1">
    <property type="nucleotide sequence ID" value="NZ_CP046415.1"/>
</dbReference>
<reference evidence="4 5" key="1">
    <citation type="submission" date="2019-11" db="EMBL/GenBank/DDBJ databases">
        <authorList>
            <person name="Zhang J."/>
            <person name="Sun C."/>
        </authorList>
    </citation>
    <scope>NUCLEOTIDE SEQUENCE [LARGE SCALE GENOMIC DNA]</scope>
    <source>
        <strain evidence="5">sp2</strain>
    </source>
</reference>
<dbReference type="NCBIfam" id="TIGR00095">
    <property type="entry name" value="16S rRNA (guanine(966)-N(2))-methyltransferase RsmD"/>
    <property type="match status" value="1"/>
</dbReference>
<proteinExistence type="inferred from homology"/>
<dbReference type="Gene3D" id="3.40.50.150">
    <property type="entry name" value="Vaccinia Virus protein VP39"/>
    <property type="match status" value="1"/>
</dbReference>
<keyword evidence="5" id="KW-1185">Reference proteome</keyword>